<evidence type="ECO:0000256" key="1">
    <source>
        <dbReference type="SAM" id="Phobius"/>
    </source>
</evidence>
<dbReference type="AlphaFoldDB" id="A0AA48LY09"/>
<name>A0AA48LY09_9ZZZZ</name>
<evidence type="ECO:0008006" key="3">
    <source>
        <dbReference type="Google" id="ProtNLM"/>
    </source>
</evidence>
<proteinExistence type="predicted"/>
<protein>
    <recommendedName>
        <fullName evidence="3">DUF883 domain-containing protein</fullName>
    </recommendedName>
</protein>
<organism evidence="2">
    <name type="scientific">freshwater sediment metagenome</name>
    <dbReference type="NCBI Taxonomy" id="556182"/>
    <lineage>
        <taxon>unclassified sequences</taxon>
        <taxon>metagenomes</taxon>
        <taxon>ecological metagenomes</taxon>
    </lineage>
</organism>
<keyword evidence="1" id="KW-0472">Membrane</keyword>
<accession>A0AA48LY09</accession>
<feature type="transmembrane region" description="Helical" evidence="1">
    <location>
        <begin position="86"/>
        <end position="103"/>
    </location>
</feature>
<gene>
    <name evidence="2" type="ORF">AMST5_00160</name>
</gene>
<sequence>MATSIGTNTSDFERVRRAENPVNEAGSIIAERAGDAAEQIGEGTKAAMQTAVTSAKEISGQAVDRATNVTGNIRQALETSTRENPLMTILMSMSAGFLFGVLWRSGSSKD</sequence>
<dbReference type="EMBL" id="OY288114">
    <property type="protein sequence ID" value="CAJ0849684.1"/>
    <property type="molecule type" value="Genomic_DNA"/>
</dbReference>
<keyword evidence="1" id="KW-1133">Transmembrane helix</keyword>
<reference evidence="2" key="1">
    <citation type="submission" date="2023-07" db="EMBL/GenBank/DDBJ databases">
        <authorList>
            <person name="Pelsma A.J. K."/>
        </authorList>
    </citation>
    <scope>NUCLEOTIDE SEQUENCE</scope>
</reference>
<evidence type="ECO:0000313" key="2">
    <source>
        <dbReference type="EMBL" id="CAJ0849684.1"/>
    </source>
</evidence>
<keyword evidence="1" id="KW-0812">Transmembrane</keyword>